<evidence type="ECO:0000256" key="11">
    <source>
        <dbReference type="ARBA" id="ARBA00023157"/>
    </source>
</evidence>
<dbReference type="GeneID" id="100905168"/>
<keyword evidence="5" id="KW-0813">Transport</keyword>
<evidence type="ECO:0000256" key="10">
    <source>
        <dbReference type="ARBA" id="ARBA00023136"/>
    </source>
</evidence>
<evidence type="ECO:0000256" key="9">
    <source>
        <dbReference type="ARBA" id="ARBA00023128"/>
    </source>
</evidence>
<dbReference type="PANTHER" id="PTHR21268:SF2">
    <property type="entry name" value="NADH DEHYDROGENASE [UBIQUINONE] IRON-SULFUR PROTEIN 5"/>
    <property type="match status" value="1"/>
</dbReference>
<dbReference type="PANTHER" id="PTHR21268">
    <property type="entry name" value="NADH DEHYDROGENASE [UBIQUINONE] IRON-SULFUR PROTEIN 5"/>
    <property type="match status" value="1"/>
</dbReference>
<keyword evidence="13" id="KW-1185">Reference proteome</keyword>
<keyword evidence="8" id="KW-0249">Electron transport</keyword>
<evidence type="ECO:0000256" key="3">
    <source>
        <dbReference type="ARBA" id="ARBA00004637"/>
    </source>
</evidence>
<evidence type="ECO:0000256" key="4">
    <source>
        <dbReference type="ARBA" id="ARBA00007372"/>
    </source>
</evidence>
<evidence type="ECO:0000256" key="2">
    <source>
        <dbReference type="ARBA" id="ARBA00004569"/>
    </source>
</evidence>
<evidence type="ECO:0000256" key="5">
    <source>
        <dbReference type="ARBA" id="ARBA00022448"/>
    </source>
</evidence>
<dbReference type="GO" id="GO:0005743">
    <property type="term" value="C:mitochondrial inner membrane"/>
    <property type="evidence" value="ECO:0007669"/>
    <property type="project" value="UniProtKB-SubCell"/>
</dbReference>
<accession>A0AAJ6QNE7</accession>
<comment type="subcellular location">
    <subcellularLocation>
        <location evidence="3">Mitochondrion inner membrane</location>
        <topology evidence="3">Peripheral membrane protein</topology>
    </subcellularLocation>
    <subcellularLocation>
        <location evidence="2">Mitochondrion intermembrane space</location>
    </subcellularLocation>
</comment>
<keyword evidence="9" id="KW-0496">Mitochondrion</keyword>
<dbReference type="KEGG" id="goe:100905168"/>
<protein>
    <submittedName>
        <fullName evidence="14">NADH dehydrogenase [ubiquinone] iron-sulfur protein 5</fullName>
    </submittedName>
</protein>
<feature type="disulfide bond" evidence="12">
    <location>
        <begin position="28"/>
        <end position="61"/>
    </location>
</feature>
<evidence type="ECO:0000256" key="1">
    <source>
        <dbReference type="ARBA" id="ARBA00003195"/>
    </source>
</evidence>
<keyword evidence="10" id="KW-0472">Membrane</keyword>
<dbReference type="Proteomes" id="UP000694867">
    <property type="component" value="Unplaced"/>
</dbReference>
<keyword evidence="11 12" id="KW-1015">Disulfide bond</keyword>
<dbReference type="AlphaFoldDB" id="A0AAJ6QNE7"/>
<keyword evidence="7" id="KW-0999">Mitochondrion inner membrane</keyword>
<evidence type="ECO:0000256" key="12">
    <source>
        <dbReference type="PIRSR" id="PIRSR619342-50"/>
    </source>
</evidence>
<comment type="similarity">
    <text evidence="4">Belongs to the complex I NDUFS5 subunit family.</text>
</comment>
<dbReference type="InterPro" id="IPR019342">
    <property type="entry name" value="NADH_UbQ_OxRdtase_FeS-su5"/>
</dbReference>
<reference evidence="14" key="1">
    <citation type="submission" date="2025-08" db="UniProtKB">
        <authorList>
            <consortium name="RefSeq"/>
        </authorList>
    </citation>
    <scope>IDENTIFICATION</scope>
</reference>
<dbReference type="RefSeq" id="XP_003738549.1">
    <property type="nucleotide sequence ID" value="XM_003738501.2"/>
</dbReference>
<dbReference type="GO" id="GO:0005758">
    <property type="term" value="C:mitochondrial intermembrane space"/>
    <property type="evidence" value="ECO:0007669"/>
    <property type="project" value="UniProtKB-SubCell"/>
</dbReference>
<gene>
    <name evidence="14" type="primary">LOC100905168</name>
</gene>
<feature type="disulfide bond" evidence="12">
    <location>
        <begin position="38"/>
        <end position="51"/>
    </location>
</feature>
<name>A0AAJ6QNE7_9ACAR</name>
<proteinExistence type="inferred from homology"/>
<sequence length="107" mass="12593">MSHPGPLIYTPGTDLSSFFERSGRRPQCRPLALQLARCQDAYGYPHHIKKCQLEWEDVQECSFTYLQYARAKTIKEYREKLFKEGKLEQKYVAPQKDAINQEHGWTL</sequence>
<comment type="function">
    <text evidence="1">Accessory subunit of the mitochondrial membrane respiratory chain NADH dehydrogenase (Complex I), that is believed not to be involved in catalysis. Complex I functions in the transfer of electrons from NADH to the respiratory chain. The immediate electron acceptor for the enzyme is believed to be ubiquinone.</text>
</comment>
<evidence type="ECO:0000313" key="13">
    <source>
        <dbReference type="Proteomes" id="UP000694867"/>
    </source>
</evidence>
<evidence type="ECO:0000256" key="7">
    <source>
        <dbReference type="ARBA" id="ARBA00022792"/>
    </source>
</evidence>
<evidence type="ECO:0000256" key="6">
    <source>
        <dbReference type="ARBA" id="ARBA00022660"/>
    </source>
</evidence>
<evidence type="ECO:0000256" key="8">
    <source>
        <dbReference type="ARBA" id="ARBA00022982"/>
    </source>
</evidence>
<dbReference type="Pfam" id="PF10200">
    <property type="entry name" value="Ndufs5"/>
    <property type="match status" value="1"/>
</dbReference>
<keyword evidence="6" id="KW-0679">Respiratory chain</keyword>
<evidence type="ECO:0000313" key="14">
    <source>
        <dbReference type="RefSeq" id="XP_003738549.1"/>
    </source>
</evidence>
<organism evidence="13 14">
    <name type="scientific">Galendromus occidentalis</name>
    <name type="common">western predatory mite</name>
    <dbReference type="NCBI Taxonomy" id="34638"/>
    <lineage>
        <taxon>Eukaryota</taxon>
        <taxon>Metazoa</taxon>
        <taxon>Ecdysozoa</taxon>
        <taxon>Arthropoda</taxon>
        <taxon>Chelicerata</taxon>
        <taxon>Arachnida</taxon>
        <taxon>Acari</taxon>
        <taxon>Parasitiformes</taxon>
        <taxon>Mesostigmata</taxon>
        <taxon>Gamasina</taxon>
        <taxon>Phytoseioidea</taxon>
        <taxon>Phytoseiidae</taxon>
        <taxon>Typhlodrominae</taxon>
        <taxon>Galendromus</taxon>
    </lineage>
</organism>